<name>A0A0F8W536_9ZZZZ</name>
<protein>
    <submittedName>
        <fullName evidence="1">Uncharacterized protein</fullName>
    </submittedName>
</protein>
<accession>A0A0F8W536</accession>
<dbReference type="AlphaFoldDB" id="A0A0F8W536"/>
<dbReference type="EMBL" id="LAZR01067384">
    <property type="protein sequence ID" value="KKK51693.1"/>
    <property type="molecule type" value="Genomic_DNA"/>
</dbReference>
<sequence>AVLTIQDPLTYMLEDTDGVGFVIVKRPGQPGVFDVTAPA</sequence>
<organism evidence="1">
    <name type="scientific">marine sediment metagenome</name>
    <dbReference type="NCBI Taxonomy" id="412755"/>
    <lineage>
        <taxon>unclassified sequences</taxon>
        <taxon>metagenomes</taxon>
        <taxon>ecological metagenomes</taxon>
    </lineage>
</organism>
<gene>
    <name evidence="1" type="ORF">LCGC14_3112410</name>
</gene>
<comment type="caution">
    <text evidence="1">The sequence shown here is derived from an EMBL/GenBank/DDBJ whole genome shotgun (WGS) entry which is preliminary data.</text>
</comment>
<reference evidence="1" key="1">
    <citation type="journal article" date="2015" name="Nature">
        <title>Complex archaea that bridge the gap between prokaryotes and eukaryotes.</title>
        <authorList>
            <person name="Spang A."/>
            <person name="Saw J.H."/>
            <person name="Jorgensen S.L."/>
            <person name="Zaremba-Niedzwiedzka K."/>
            <person name="Martijn J."/>
            <person name="Lind A.E."/>
            <person name="van Eijk R."/>
            <person name="Schleper C."/>
            <person name="Guy L."/>
            <person name="Ettema T.J."/>
        </authorList>
    </citation>
    <scope>NUCLEOTIDE SEQUENCE</scope>
</reference>
<evidence type="ECO:0000313" key="1">
    <source>
        <dbReference type="EMBL" id="KKK51693.1"/>
    </source>
</evidence>
<feature type="non-terminal residue" evidence="1">
    <location>
        <position position="1"/>
    </location>
</feature>
<proteinExistence type="predicted"/>